<dbReference type="STRING" id="1235802.C823_02471"/>
<keyword evidence="10" id="KW-1185">Reference proteome</keyword>
<feature type="transmembrane region" description="Helical" evidence="7">
    <location>
        <begin position="30"/>
        <end position="50"/>
    </location>
</feature>
<dbReference type="GO" id="GO:0022857">
    <property type="term" value="F:transmembrane transporter activity"/>
    <property type="evidence" value="ECO:0007669"/>
    <property type="project" value="TreeGrafter"/>
</dbReference>
<dbReference type="EMBL" id="AQFT01000074">
    <property type="protein sequence ID" value="EMZ27012.1"/>
    <property type="molecule type" value="Genomic_DNA"/>
</dbReference>
<feature type="transmembrane region" description="Helical" evidence="7">
    <location>
        <begin position="721"/>
        <end position="743"/>
    </location>
</feature>
<feature type="transmembrane region" description="Helical" evidence="7">
    <location>
        <begin position="342"/>
        <end position="365"/>
    </location>
</feature>
<dbReference type="PANTHER" id="PTHR30572:SF4">
    <property type="entry name" value="ABC TRANSPORTER PERMEASE YTRF"/>
    <property type="match status" value="1"/>
</dbReference>
<keyword evidence="3 7" id="KW-0812">Transmembrane</keyword>
<name>N2AC51_9FIRM</name>
<evidence type="ECO:0000313" key="10">
    <source>
        <dbReference type="Proteomes" id="UP000012589"/>
    </source>
</evidence>
<keyword evidence="2" id="KW-1003">Cell membrane</keyword>
<evidence type="ECO:0000259" key="8">
    <source>
        <dbReference type="Pfam" id="PF02687"/>
    </source>
</evidence>
<protein>
    <recommendedName>
        <fullName evidence="8">ABC3 transporter permease C-terminal domain-containing protein</fullName>
    </recommendedName>
</protein>
<organism evidence="9 10">
    <name type="scientific">Eubacterium plexicaudatum ASF492</name>
    <dbReference type="NCBI Taxonomy" id="1235802"/>
    <lineage>
        <taxon>Bacteria</taxon>
        <taxon>Bacillati</taxon>
        <taxon>Bacillota</taxon>
        <taxon>Clostridia</taxon>
        <taxon>Eubacteriales</taxon>
        <taxon>Eubacteriaceae</taxon>
        <taxon>Eubacterium</taxon>
    </lineage>
</organism>
<dbReference type="HOGENOM" id="CLU_010964_1_1_9"/>
<keyword evidence="5 7" id="KW-0472">Membrane</keyword>
<evidence type="ECO:0000256" key="4">
    <source>
        <dbReference type="ARBA" id="ARBA00022989"/>
    </source>
</evidence>
<evidence type="ECO:0000313" key="9">
    <source>
        <dbReference type="EMBL" id="EMZ27012.1"/>
    </source>
</evidence>
<comment type="caution">
    <text evidence="9">The sequence shown here is derived from an EMBL/GenBank/DDBJ whole genome shotgun (WGS) entry which is preliminary data.</text>
</comment>
<evidence type="ECO:0000256" key="7">
    <source>
        <dbReference type="SAM" id="Phobius"/>
    </source>
</evidence>
<dbReference type="GO" id="GO:0005886">
    <property type="term" value="C:plasma membrane"/>
    <property type="evidence" value="ECO:0007669"/>
    <property type="project" value="UniProtKB-SubCell"/>
</dbReference>
<dbReference type="PATRIC" id="fig|1235802.3.peg.2613"/>
<evidence type="ECO:0000256" key="1">
    <source>
        <dbReference type="ARBA" id="ARBA00004651"/>
    </source>
</evidence>
<feature type="transmembrane region" description="Helical" evidence="7">
    <location>
        <begin position="417"/>
        <end position="437"/>
    </location>
</feature>
<dbReference type="Proteomes" id="UP000012589">
    <property type="component" value="Unassembled WGS sequence"/>
</dbReference>
<feature type="transmembrane region" description="Helical" evidence="7">
    <location>
        <begin position="260"/>
        <end position="282"/>
    </location>
</feature>
<sequence>MTWPFENDTSAVTRRLSNARIGQNRFRNRLIGIIIFMAAAIMAFVSSYAFNITNEYAASTAYQGIFQNLSKENISLLKEDSRIQNMGIYQSVGMTEQKNGITMGMVCSDETTMQLSNITLVEGCMPQAADELLVERGYIETLNLKAGIGDTISLHYRNQESRQLETKDFRITGFIQTTAENDRDRVAYNAIVSQDFVRENPALSAGSAAAMISVRDTAKYTNQELKDLVRTIGLDCGISVDNIQVNNLYIDSNNMSKETVLTVLLVGLVLIGVCSLVVYNIFYISVINNVTSFGQLRTIGTTKKQIKQIISREGNYLALHFIPFGCIAGGMLSFLIDRSAFLLLPDIITSFLSGIVVFVCVRLSILKPARIAMSVSPVEAFRYSGYSGTKKRKKSGKRLTPFSLAAMNLSRNRKKSILTFASLVLSGMLFVGISSLLTSLDPEQRAKQSFPYEESYVVELNRALVTPTFSLTQLQEDNLLTDELESQILSIEGVDEIIRQQEICVRIDGMETAIRSINREDYKELKDRVMAGELPDCDHTGENSLIINMGSPELEYLHKNYDVGDTVTFSQTGDIPQSSLAYTVSAVIFDRDSAASFILPAGEMKRMVPYNANSAFVIRTKTDSHAEIESELHSMVLAGDTLRLKTLKDMTMQYKSVFSTISIAAYALLAVIVMFSIINLVNTSMTNIISRRKEMGLFRAVGLGSRQLYHMIGFENAFQTLGSFAASLICGLGIGKAICSAVGNVPGFSFVNYTFPAVPVLLYVLLVFMLQLALTKWAGLYCRKDSVVEQLRVTE</sequence>
<comment type="subcellular location">
    <subcellularLocation>
        <location evidence="1">Cell membrane</location>
        <topology evidence="1">Multi-pass membrane protein</topology>
    </subcellularLocation>
</comment>
<feature type="transmembrane region" description="Helical" evidence="7">
    <location>
        <begin position="316"/>
        <end position="336"/>
    </location>
</feature>
<evidence type="ECO:0000256" key="6">
    <source>
        <dbReference type="ARBA" id="ARBA00038076"/>
    </source>
</evidence>
<dbReference type="OrthoDB" id="1694171at2"/>
<evidence type="ECO:0000256" key="3">
    <source>
        <dbReference type="ARBA" id="ARBA00022692"/>
    </source>
</evidence>
<gene>
    <name evidence="9" type="ORF">C823_02471</name>
</gene>
<dbReference type="AlphaFoldDB" id="N2AC51"/>
<evidence type="ECO:0000256" key="2">
    <source>
        <dbReference type="ARBA" id="ARBA00022475"/>
    </source>
</evidence>
<accession>N2AC51</accession>
<dbReference type="InterPro" id="IPR003838">
    <property type="entry name" value="ABC3_permease_C"/>
</dbReference>
<dbReference type="Pfam" id="PF02687">
    <property type="entry name" value="FtsX"/>
    <property type="match status" value="1"/>
</dbReference>
<reference evidence="9 10" key="1">
    <citation type="journal article" date="2014" name="Genome Announc.">
        <title>Draft genome sequences of the altered schaedler flora, a defined bacterial community from gnotobiotic mice.</title>
        <authorList>
            <person name="Wannemuehler M.J."/>
            <person name="Overstreet A.M."/>
            <person name="Ward D.V."/>
            <person name="Phillips G.J."/>
        </authorList>
    </citation>
    <scope>NUCLEOTIDE SEQUENCE [LARGE SCALE GENOMIC DNA]</scope>
    <source>
        <strain evidence="9 10">ASF492</strain>
    </source>
</reference>
<feature type="transmembrane region" description="Helical" evidence="7">
    <location>
        <begin position="657"/>
        <end position="681"/>
    </location>
</feature>
<evidence type="ECO:0000256" key="5">
    <source>
        <dbReference type="ARBA" id="ARBA00023136"/>
    </source>
</evidence>
<comment type="similarity">
    <text evidence="6">Belongs to the ABC-4 integral membrane protein family.</text>
</comment>
<feature type="transmembrane region" description="Helical" evidence="7">
    <location>
        <begin position="755"/>
        <end position="774"/>
    </location>
</feature>
<dbReference type="PANTHER" id="PTHR30572">
    <property type="entry name" value="MEMBRANE COMPONENT OF TRANSPORTER-RELATED"/>
    <property type="match status" value="1"/>
</dbReference>
<feature type="domain" description="ABC3 transporter permease C-terminal" evidence="8">
    <location>
        <begin position="667"/>
        <end position="770"/>
    </location>
</feature>
<keyword evidence="4 7" id="KW-1133">Transmembrane helix</keyword>
<dbReference type="InterPro" id="IPR050250">
    <property type="entry name" value="Macrolide_Exporter_MacB"/>
</dbReference>
<dbReference type="eggNOG" id="COG0577">
    <property type="taxonomic scope" value="Bacteria"/>
</dbReference>
<proteinExistence type="inferred from homology"/>